<organism evidence="2 3">
    <name type="scientific">Paeniroseomonas aquatica</name>
    <dbReference type="NCBI Taxonomy" id="373043"/>
    <lineage>
        <taxon>Bacteria</taxon>
        <taxon>Pseudomonadati</taxon>
        <taxon>Pseudomonadota</taxon>
        <taxon>Alphaproteobacteria</taxon>
        <taxon>Acetobacterales</taxon>
        <taxon>Acetobacteraceae</taxon>
        <taxon>Paeniroseomonas</taxon>
    </lineage>
</organism>
<dbReference type="Proteomes" id="UP001529369">
    <property type="component" value="Unassembled WGS sequence"/>
</dbReference>
<gene>
    <name evidence="2" type="ORF">QWZ14_25855</name>
</gene>
<keyword evidence="1" id="KW-0732">Signal</keyword>
<feature type="signal peptide" evidence="1">
    <location>
        <begin position="1"/>
        <end position="19"/>
    </location>
</feature>
<protein>
    <recommendedName>
        <fullName evidence="4">Lipoprotein</fullName>
    </recommendedName>
</protein>
<accession>A0ABT8ADI8</accession>
<feature type="chain" id="PRO_5047138512" description="Lipoprotein" evidence="1">
    <location>
        <begin position="20"/>
        <end position="120"/>
    </location>
</feature>
<comment type="caution">
    <text evidence="2">The sequence shown here is derived from an EMBL/GenBank/DDBJ whole genome shotgun (WGS) entry which is preliminary data.</text>
</comment>
<evidence type="ECO:0008006" key="4">
    <source>
        <dbReference type="Google" id="ProtNLM"/>
    </source>
</evidence>
<evidence type="ECO:0000313" key="2">
    <source>
        <dbReference type="EMBL" id="MDN3567819.1"/>
    </source>
</evidence>
<name>A0ABT8ADI8_9PROT</name>
<reference evidence="3" key="1">
    <citation type="journal article" date="2019" name="Int. J. Syst. Evol. Microbiol.">
        <title>The Global Catalogue of Microorganisms (GCM) 10K type strain sequencing project: providing services to taxonomists for standard genome sequencing and annotation.</title>
        <authorList>
            <consortium name="The Broad Institute Genomics Platform"/>
            <consortium name="The Broad Institute Genome Sequencing Center for Infectious Disease"/>
            <person name="Wu L."/>
            <person name="Ma J."/>
        </authorList>
    </citation>
    <scope>NUCLEOTIDE SEQUENCE [LARGE SCALE GENOMIC DNA]</scope>
    <source>
        <strain evidence="3">CECT 7131</strain>
    </source>
</reference>
<evidence type="ECO:0000313" key="3">
    <source>
        <dbReference type="Proteomes" id="UP001529369"/>
    </source>
</evidence>
<proteinExistence type="predicted"/>
<keyword evidence="3" id="KW-1185">Reference proteome</keyword>
<dbReference type="EMBL" id="JAUFPN010000197">
    <property type="protein sequence ID" value="MDN3567819.1"/>
    <property type="molecule type" value="Genomic_DNA"/>
</dbReference>
<dbReference type="PROSITE" id="PS51257">
    <property type="entry name" value="PROKAR_LIPOPROTEIN"/>
    <property type="match status" value="1"/>
</dbReference>
<evidence type="ECO:0000256" key="1">
    <source>
        <dbReference type="SAM" id="SignalP"/>
    </source>
</evidence>
<dbReference type="RefSeq" id="WP_290319887.1">
    <property type="nucleotide sequence ID" value="NZ_JAUFPN010000197.1"/>
</dbReference>
<sequence>MRRLAAVLTLTGLLSAGCATGPGIEARLAPLVGGTEAALVEALGVPTRTHEAGGLRFLQYEERRQVLHQVDPYPYYGRPYRRFASLPLAGPVLLTRSCDITFTLRDARVEGFTLRGDDCR</sequence>